<keyword evidence="2" id="KW-0378">Hydrolase</keyword>
<evidence type="ECO:0000313" key="3">
    <source>
        <dbReference type="Proteomes" id="UP000036756"/>
    </source>
</evidence>
<dbReference type="Proteomes" id="UP000036756">
    <property type="component" value="Unassembled WGS sequence"/>
</dbReference>
<evidence type="ECO:0000256" key="1">
    <source>
        <dbReference type="ARBA" id="ARBA00009580"/>
    </source>
</evidence>
<proteinExistence type="inferred from homology"/>
<dbReference type="RefSeq" id="WP_048569169.1">
    <property type="nucleotide sequence ID" value="NZ_LFVU01000001.1"/>
</dbReference>
<organism evidence="2 3">
    <name type="scientific">Clostridium cylindrosporum DSM 605</name>
    <dbReference type="NCBI Taxonomy" id="1121307"/>
    <lineage>
        <taxon>Bacteria</taxon>
        <taxon>Bacillati</taxon>
        <taxon>Bacillota</taxon>
        <taxon>Clostridia</taxon>
        <taxon>Eubacteriales</taxon>
        <taxon>Clostridiaceae</taxon>
        <taxon>Clostridium</taxon>
    </lineage>
</organism>
<dbReference type="GO" id="GO:0004725">
    <property type="term" value="F:protein tyrosine phosphatase activity"/>
    <property type="evidence" value="ECO:0007669"/>
    <property type="project" value="UniProtKB-EC"/>
</dbReference>
<dbReference type="Pfam" id="PF13350">
    <property type="entry name" value="Y_phosphatase3"/>
    <property type="match status" value="1"/>
</dbReference>
<evidence type="ECO:0000313" key="2">
    <source>
        <dbReference type="EMBL" id="KMT23355.1"/>
    </source>
</evidence>
<comment type="caution">
    <text evidence="2">The sequence shown here is derived from an EMBL/GenBank/DDBJ whole genome shotgun (WGS) entry which is preliminary data.</text>
</comment>
<sequence>MWIILIALAFLAIAILVKGLIMFGGRGVEDFDYENLIMISSDEKVNDRFIALETTFNTRDIGGYKTEAGERVKRGKIFRSDRLYRSSKNDINYLEKLDIKTSVDLRENSAFKRKPNRLPSKVQYLHMPVFKKVHKGLLFATLFDRKNLGNVFCNSYIFQLENSAKTFGSILHVMSFRENLPLMYNCTSGKDRTGIVTALLLSLLGVKDEVIIRDYSLSNLNFSKMYESFSKDYEKRLKLLGANARELKPMIAVNPDWMKDALKYIRKNYGSAEYYLLTKAGLPKDSIERLRYNLLERDESFLNI</sequence>
<gene>
    <name evidence="2" type="ORF">CLCY_8c00920</name>
</gene>
<keyword evidence="3" id="KW-1185">Reference proteome</keyword>
<comment type="similarity">
    <text evidence="1">Belongs to the protein-tyrosine phosphatase family.</text>
</comment>
<dbReference type="Gene3D" id="3.90.190.10">
    <property type="entry name" value="Protein tyrosine phosphatase superfamily"/>
    <property type="match status" value="1"/>
</dbReference>
<dbReference type="AlphaFoldDB" id="A0A0J8DBA6"/>
<dbReference type="PATRIC" id="fig|1121307.3.peg.2548"/>
<reference evidence="2 3" key="1">
    <citation type="submission" date="2015-06" db="EMBL/GenBank/DDBJ databases">
        <title>Draft genome sequence of the purine-degrading Clostridium cylindrosporum HC-1 (DSM 605).</title>
        <authorList>
            <person name="Poehlein A."/>
            <person name="Schiel-Bengelsdorf B."/>
            <person name="Bengelsdorf F."/>
            <person name="Daniel R."/>
            <person name="Duerre P."/>
        </authorList>
    </citation>
    <scope>NUCLEOTIDE SEQUENCE [LARGE SCALE GENOMIC DNA]</scope>
    <source>
        <strain evidence="2 3">DSM 605</strain>
    </source>
</reference>
<dbReference type="SUPFAM" id="SSF52799">
    <property type="entry name" value="(Phosphotyrosine protein) phosphatases II"/>
    <property type="match status" value="1"/>
</dbReference>
<accession>A0A0J8DBA6</accession>
<dbReference type="InterPro" id="IPR026893">
    <property type="entry name" value="Tyr/Ser_Pase_IphP-type"/>
</dbReference>
<dbReference type="InterPro" id="IPR029021">
    <property type="entry name" value="Prot-tyrosine_phosphatase-like"/>
</dbReference>
<protein>
    <submittedName>
        <fullName evidence="2">Protein tyrosine/serine phosphatase</fullName>
        <ecNumber evidence="2">3.1.3.48</ecNumber>
    </submittedName>
</protein>
<dbReference type="PANTHER" id="PTHR31126">
    <property type="entry name" value="TYROSINE-PROTEIN PHOSPHATASE"/>
    <property type="match status" value="1"/>
</dbReference>
<dbReference type="EC" id="3.1.3.48" evidence="2"/>
<dbReference type="PANTHER" id="PTHR31126:SF1">
    <property type="entry name" value="TYROSINE SPECIFIC PROTEIN PHOSPHATASES DOMAIN-CONTAINING PROTEIN"/>
    <property type="match status" value="1"/>
</dbReference>
<dbReference type="OrthoDB" id="9815473at2"/>
<dbReference type="EMBL" id="LFVU01000001">
    <property type="protein sequence ID" value="KMT23355.1"/>
    <property type="molecule type" value="Genomic_DNA"/>
</dbReference>
<dbReference type="STRING" id="1121307.CLCY_8c00920"/>
<name>A0A0J8DBA6_CLOCY</name>